<evidence type="ECO:0000313" key="5">
    <source>
        <dbReference type="Proteomes" id="UP000247810"/>
    </source>
</evidence>
<dbReference type="GO" id="GO:0016798">
    <property type="term" value="F:hydrolase activity, acting on glycosyl bonds"/>
    <property type="evidence" value="ECO:0007669"/>
    <property type="project" value="InterPro"/>
</dbReference>
<evidence type="ECO:0000313" key="4">
    <source>
        <dbReference type="EMBL" id="PYH94021.1"/>
    </source>
</evidence>
<accession>A0A319DA13</accession>
<evidence type="ECO:0000259" key="3">
    <source>
        <dbReference type="Pfam" id="PF02018"/>
    </source>
</evidence>
<dbReference type="InterPro" id="IPR003305">
    <property type="entry name" value="CenC_carb-bd"/>
</dbReference>
<dbReference type="Proteomes" id="UP000247810">
    <property type="component" value="Unassembled WGS sequence"/>
</dbReference>
<dbReference type="EMBL" id="KZ825880">
    <property type="protein sequence ID" value="PYH94021.1"/>
    <property type="molecule type" value="Genomic_DNA"/>
</dbReference>
<dbReference type="AlphaFoldDB" id="A0A319DA13"/>
<feature type="region of interest" description="Disordered" evidence="2">
    <location>
        <begin position="295"/>
        <end position="319"/>
    </location>
</feature>
<dbReference type="STRING" id="1448320.A0A319DA13"/>
<gene>
    <name evidence="4" type="ORF">BO71DRAFT_484075</name>
</gene>
<dbReference type="Gene3D" id="2.60.120.260">
    <property type="entry name" value="Galactose-binding domain-like"/>
    <property type="match status" value="1"/>
</dbReference>
<dbReference type="OrthoDB" id="3565477at2759"/>
<feature type="domain" description="CBM-cenC" evidence="3">
    <location>
        <begin position="5"/>
        <end position="136"/>
    </location>
</feature>
<sequence length="498" mass="52391">MFRDEVLSNPSFESGDLSPWAVDSDYGSATIVSDSSDDGAYAVSLGYELGGLGAIYQTVDDLVVGDTYTASYDYKIESAKFPSSCVFFLAIDGIIQKERLTMKALSYTASGTSWNTTSSSFTATSTSHGLFIFVECTDAMSSVPVVYVDNAKFIASTEDAYVTSCITSTFMSTVTSAPSSSAFASSVISSGQLTSPSLISPPNLIDISKSIVSRPFSITTAASSPAMPYTASPSTNPNPTVSSAVKSSSHVMSSRSFVSSILLPKSSSPSHSNFVSSPTHSEAATSPSFTASALSTSLSRHAQSSQLSKSSKPAQLPPLSHLTFSTAGRLLPSIPSNRTFSHLPSSSIAVFPTTASTHTPTPIKSQEPHYTTSEPSTTSIVFNPLTISVPDNSPSTSTPEYTASSIFTTQTATITACPSSVKECPAASKTTYLTTETIILSTTVCPVSEIPNQIMTHDPNPSDVSGTGTKTFYWLEEIEPVTVYSTSTVFFDACPTSH</sequence>
<keyword evidence="5" id="KW-1185">Reference proteome</keyword>
<feature type="region of interest" description="Disordered" evidence="2">
    <location>
        <begin position="224"/>
        <end position="246"/>
    </location>
</feature>
<proteinExistence type="predicted"/>
<feature type="region of interest" description="Disordered" evidence="2">
    <location>
        <begin position="352"/>
        <end position="377"/>
    </location>
</feature>
<dbReference type="VEuPathDB" id="FungiDB:BO71DRAFT_484075"/>
<reference evidence="4 5" key="1">
    <citation type="submission" date="2018-02" db="EMBL/GenBank/DDBJ databases">
        <title>The genomes of Aspergillus section Nigri reveals drivers in fungal speciation.</title>
        <authorList>
            <consortium name="DOE Joint Genome Institute"/>
            <person name="Vesth T.C."/>
            <person name="Nybo J."/>
            <person name="Theobald S."/>
            <person name="Brandl J."/>
            <person name="Frisvad J.C."/>
            <person name="Nielsen K.F."/>
            <person name="Lyhne E.K."/>
            <person name="Kogle M.E."/>
            <person name="Kuo A."/>
            <person name="Riley R."/>
            <person name="Clum A."/>
            <person name="Nolan M."/>
            <person name="Lipzen A."/>
            <person name="Salamov A."/>
            <person name="Henrissat B."/>
            <person name="Wiebenga A."/>
            <person name="De vries R.P."/>
            <person name="Grigoriev I.V."/>
            <person name="Mortensen U.H."/>
            <person name="Andersen M.R."/>
            <person name="Baker S.E."/>
        </authorList>
    </citation>
    <scope>NUCLEOTIDE SEQUENCE [LARGE SCALE GENOMIC DNA]</scope>
    <source>
        <strain evidence="4 5">CBS 707.79</strain>
    </source>
</reference>
<name>A0A319DA13_9EURO</name>
<feature type="region of interest" description="Disordered" evidence="2">
    <location>
        <begin position="269"/>
        <end position="288"/>
    </location>
</feature>
<evidence type="ECO:0000256" key="1">
    <source>
        <dbReference type="ARBA" id="ARBA00022801"/>
    </source>
</evidence>
<organism evidence="4 5">
    <name type="scientific">Aspergillus ellipticus CBS 707.79</name>
    <dbReference type="NCBI Taxonomy" id="1448320"/>
    <lineage>
        <taxon>Eukaryota</taxon>
        <taxon>Fungi</taxon>
        <taxon>Dikarya</taxon>
        <taxon>Ascomycota</taxon>
        <taxon>Pezizomycotina</taxon>
        <taxon>Eurotiomycetes</taxon>
        <taxon>Eurotiomycetidae</taxon>
        <taxon>Eurotiales</taxon>
        <taxon>Aspergillaceae</taxon>
        <taxon>Aspergillus</taxon>
        <taxon>Aspergillus subgen. Circumdati</taxon>
    </lineage>
</organism>
<keyword evidence="1" id="KW-0378">Hydrolase</keyword>
<feature type="compositionally biased region" description="Polar residues" evidence="2">
    <location>
        <begin position="300"/>
        <end position="313"/>
    </location>
</feature>
<dbReference type="Pfam" id="PF02018">
    <property type="entry name" value="CBM_4_9"/>
    <property type="match status" value="1"/>
</dbReference>
<protein>
    <recommendedName>
        <fullName evidence="3">CBM-cenC domain-containing protein</fullName>
    </recommendedName>
</protein>
<feature type="compositionally biased region" description="Low complexity" evidence="2">
    <location>
        <begin position="230"/>
        <end position="246"/>
    </location>
</feature>
<evidence type="ECO:0000256" key="2">
    <source>
        <dbReference type="SAM" id="MobiDB-lite"/>
    </source>
</evidence>